<dbReference type="AlphaFoldDB" id="A0AA39U4M2"/>
<dbReference type="SUPFAM" id="SSF54001">
    <property type="entry name" value="Cysteine proteinases"/>
    <property type="match status" value="1"/>
</dbReference>
<gene>
    <name evidence="2" type="ORF">JMJ35_009590</name>
</gene>
<keyword evidence="3" id="KW-1185">Reference proteome</keyword>
<accession>A0AA39U4M2</accession>
<evidence type="ECO:0000313" key="2">
    <source>
        <dbReference type="EMBL" id="KAK0507701.1"/>
    </source>
</evidence>
<dbReference type="GO" id="GO:0006508">
    <property type="term" value="P:proteolysis"/>
    <property type="evidence" value="ECO:0007669"/>
    <property type="project" value="InterPro"/>
</dbReference>
<dbReference type="Pfam" id="PF00112">
    <property type="entry name" value="Peptidase_C1"/>
    <property type="match status" value="1"/>
</dbReference>
<comment type="caution">
    <text evidence="2">The sequence shown here is derived from an EMBL/GenBank/DDBJ whole genome shotgun (WGS) entry which is preliminary data.</text>
</comment>
<dbReference type="Gene3D" id="3.90.70.10">
    <property type="entry name" value="Cysteine proteinases"/>
    <property type="match status" value="1"/>
</dbReference>
<proteinExistence type="predicted"/>
<protein>
    <recommendedName>
        <fullName evidence="1">Peptidase C1A papain C-terminal domain-containing protein</fullName>
    </recommendedName>
</protein>
<dbReference type="GO" id="GO:0008234">
    <property type="term" value="F:cysteine-type peptidase activity"/>
    <property type="evidence" value="ECO:0007669"/>
    <property type="project" value="InterPro"/>
</dbReference>
<sequence>MSDGSVPAAAIKGGGLIQGSFDERDHYYQAQASTQPPPSLNLREAHAHLVNEIYDQGSTGSCTPNAAAAAFWYEEKAGRRENVWGSVGPSRLFIYWLARGGYENDHHDIENVSDNGSNSRDAMKGIAQVGACSEDDWPFVDFKKIEHEVSRITPKLDRKAFDAEVKKRKDKIVNEKPTDAAFSKAAPHKITSYYRVDPDRPDADDKKLNRSQKDLIGSKLLPNLKKCLTEGFPVAFAFWYYLPGDKMFDEANKPFVLKDVWNMPDSKFPRHTFPEDLPNNLRIKDEKGKFTQPGHSVLAIGYDENRQQVLVQNSWGKKWSGNGTFWMPYAWITDFAATFDFWTIRTTHTLPDNQTKRWQDLHQEIMAVA</sequence>
<evidence type="ECO:0000259" key="1">
    <source>
        <dbReference type="Pfam" id="PF00112"/>
    </source>
</evidence>
<name>A0AA39U4M2_9LECA</name>
<dbReference type="EMBL" id="JAFEKC020000022">
    <property type="protein sequence ID" value="KAK0507701.1"/>
    <property type="molecule type" value="Genomic_DNA"/>
</dbReference>
<dbReference type="InterPro" id="IPR038765">
    <property type="entry name" value="Papain-like_cys_pep_sf"/>
</dbReference>
<reference evidence="2" key="1">
    <citation type="submission" date="2023-03" db="EMBL/GenBank/DDBJ databases">
        <title>Complete genome of Cladonia borealis.</title>
        <authorList>
            <person name="Park H."/>
        </authorList>
    </citation>
    <scope>NUCLEOTIDE SEQUENCE</scope>
    <source>
        <strain evidence="2">ANT050790</strain>
    </source>
</reference>
<evidence type="ECO:0000313" key="3">
    <source>
        <dbReference type="Proteomes" id="UP001166286"/>
    </source>
</evidence>
<dbReference type="InterPro" id="IPR000668">
    <property type="entry name" value="Peptidase_C1A_C"/>
</dbReference>
<dbReference type="Proteomes" id="UP001166286">
    <property type="component" value="Unassembled WGS sequence"/>
</dbReference>
<organism evidence="2 3">
    <name type="scientific">Cladonia borealis</name>
    <dbReference type="NCBI Taxonomy" id="184061"/>
    <lineage>
        <taxon>Eukaryota</taxon>
        <taxon>Fungi</taxon>
        <taxon>Dikarya</taxon>
        <taxon>Ascomycota</taxon>
        <taxon>Pezizomycotina</taxon>
        <taxon>Lecanoromycetes</taxon>
        <taxon>OSLEUM clade</taxon>
        <taxon>Lecanoromycetidae</taxon>
        <taxon>Lecanorales</taxon>
        <taxon>Lecanorineae</taxon>
        <taxon>Cladoniaceae</taxon>
        <taxon>Cladonia</taxon>
    </lineage>
</organism>
<feature type="domain" description="Peptidase C1A papain C-terminal" evidence="1">
    <location>
        <begin position="291"/>
        <end position="327"/>
    </location>
</feature>
<dbReference type="CDD" id="cd02619">
    <property type="entry name" value="Peptidase_C1"/>
    <property type="match status" value="1"/>
</dbReference>